<dbReference type="Pfam" id="PF11536">
    <property type="entry name" value="DUF3226"/>
    <property type="match status" value="1"/>
</dbReference>
<dbReference type="RefSeq" id="WP_167191011.1">
    <property type="nucleotide sequence ID" value="NZ_JAASQL010000010.1"/>
</dbReference>
<comment type="caution">
    <text evidence="1">The sequence shown here is derived from an EMBL/GenBank/DDBJ whole genome shotgun (WGS) entry which is preliminary data.</text>
</comment>
<protein>
    <recommendedName>
        <fullName evidence="3">DUF4276 family protein</fullName>
    </recommendedName>
</protein>
<proteinExistence type="predicted"/>
<reference evidence="1 2" key="1">
    <citation type="submission" date="2020-03" db="EMBL/GenBank/DDBJ databases">
        <title>Genomic Encyclopedia of Type Strains, Phase IV (KMG-IV): sequencing the most valuable type-strain genomes for metagenomic binning, comparative biology and taxonomic classification.</title>
        <authorList>
            <person name="Goeker M."/>
        </authorList>
    </citation>
    <scope>NUCLEOTIDE SEQUENCE [LARGE SCALE GENOMIC DNA]</scope>
    <source>
        <strain evidence="1 2">DSM 101599</strain>
    </source>
</reference>
<dbReference type="EMBL" id="JAASQL010000010">
    <property type="protein sequence ID" value="NIJ46594.1"/>
    <property type="molecule type" value="Genomic_DNA"/>
</dbReference>
<dbReference type="InterPro" id="IPR024508">
    <property type="entry name" value="DUF3226"/>
</dbReference>
<gene>
    <name evidence="1" type="ORF">FHR24_003084</name>
</gene>
<accession>A0ABX0UCN3</accession>
<evidence type="ECO:0008006" key="3">
    <source>
        <dbReference type="Google" id="ProtNLM"/>
    </source>
</evidence>
<dbReference type="Proteomes" id="UP000745859">
    <property type="component" value="Unassembled WGS sequence"/>
</dbReference>
<evidence type="ECO:0000313" key="2">
    <source>
        <dbReference type="Proteomes" id="UP000745859"/>
    </source>
</evidence>
<name>A0ABX0UCN3_9FLAO</name>
<evidence type="ECO:0000313" key="1">
    <source>
        <dbReference type="EMBL" id="NIJ46594.1"/>
    </source>
</evidence>
<keyword evidence="2" id="KW-1185">Reference proteome</keyword>
<sequence length="206" mass="24174">MTSIKIFVEGIADEKFIIDYLKNEYNYSIEKNGIIITNGWDSINSKEGSEAIINEMNKNSDNDGVNLLIFDSDNDFTQRKDDLTNWKTGKKVNFELFLWPNNKDNGDFEILLENIINPINKPILDCWDNYENCLKQKQIPNRSAPLTTPARKTKVYAYLEALLGESKSQKKKIKEINRNYNEVEHWDLNSQYMNSFKSFLDTYFKR</sequence>
<organism evidence="1 2">
    <name type="scientific">Wenyingzhuangia heitensis</name>
    <dbReference type="NCBI Taxonomy" id="1487859"/>
    <lineage>
        <taxon>Bacteria</taxon>
        <taxon>Pseudomonadati</taxon>
        <taxon>Bacteroidota</taxon>
        <taxon>Flavobacteriia</taxon>
        <taxon>Flavobacteriales</taxon>
        <taxon>Flavobacteriaceae</taxon>
        <taxon>Wenyingzhuangia</taxon>
    </lineage>
</organism>